<keyword evidence="4" id="KW-0143">Chaperone</keyword>
<keyword evidence="3" id="KW-0963">Cytoplasm</keyword>
<keyword evidence="6" id="KW-1185">Reference proteome</keyword>
<evidence type="ECO:0000313" key="5">
    <source>
        <dbReference type="EMBL" id="TDP91169.1"/>
    </source>
</evidence>
<dbReference type="AlphaFoldDB" id="A0A4R6RVW5"/>
<evidence type="ECO:0000256" key="4">
    <source>
        <dbReference type="ARBA" id="ARBA00023186"/>
    </source>
</evidence>
<evidence type="ECO:0000256" key="3">
    <source>
        <dbReference type="ARBA" id="ARBA00022490"/>
    </source>
</evidence>
<evidence type="ECO:0000256" key="1">
    <source>
        <dbReference type="ARBA" id="ARBA00004496"/>
    </source>
</evidence>
<name>A0A4R6RVW5_LABRH</name>
<dbReference type="EMBL" id="SNXZ01000009">
    <property type="protein sequence ID" value="TDP91169.1"/>
    <property type="molecule type" value="Genomic_DNA"/>
</dbReference>
<gene>
    <name evidence="5" type="ORF">EV186_109161</name>
</gene>
<dbReference type="Pfam" id="PF14011">
    <property type="entry name" value="ESX-1_EspG"/>
    <property type="match status" value="1"/>
</dbReference>
<dbReference type="RefSeq" id="WP_166659485.1">
    <property type="nucleotide sequence ID" value="NZ_SNXZ01000009.1"/>
</dbReference>
<dbReference type="InterPro" id="IPR025734">
    <property type="entry name" value="EspG"/>
</dbReference>
<evidence type="ECO:0000313" key="6">
    <source>
        <dbReference type="Proteomes" id="UP000295444"/>
    </source>
</evidence>
<protein>
    <submittedName>
        <fullName evidence="5">ESAT-6 protein secretion system EspG family protein</fullName>
    </submittedName>
</protein>
<evidence type="ECO:0000256" key="2">
    <source>
        <dbReference type="ARBA" id="ARBA00006411"/>
    </source>
</evidence>
<sequence>MRVDAVHQQPDLRVLAGSSAGVAALASQNGDGVRVRAVQPESIASAVVETLPPVARGTLASVVVPTDELGPAATLDQEPLRGGTVSAAVRTAAGTLHRSPELAWFDLDSGRYLRRTRRDHDGREWTVIGPADAATLRQHLAALIGGLTAH</sequence>
<proteinExistence type="inferred from homology"/>
<reference evidence="5 6" key="1">
    <citation type="submission" date="2019-03" db="EMBL/GenBank/DDBJ databases">
        <title>Genomic Encyclopedia of Type Strains, Phase IV (KMG-IV): sequencing the most valuable type-strain genomes for metagenomic binning, comparative biology and taxonomic classification.</title>
        <authorList>
            <person name="Goeker M."/>
        </authorList>
    </citation>
    <scope>NUCLEOTIDE SEQUENCE [LARGE SCALE GENOMIC DNA]</scope>
    <source>
        <strain evidence="5 6">DSM 45361</strain>
    </source>
</reference>
<comment type="caution">
    <text evidence="5">The sequence shown here is derived from an EMBL/GenBank/DDBJ whole genome shotgun (WGS) entry which is preliminary data.</text>
</comment>
<dbReference type="Proteomes" id="UP000295444">
    <property type="component" value="Unassembled WGS sequence"/>
</dbReference>
<comment type="similarity">
    <text evidence="2">Belongs to the EspG family.</text>
</comment>
<comment type="subcellular location">
    <subcellularLocation>
        <location evidence="1">Cytoplasm</location>
    </subcellularLocation>
</comment>
<accession>A0A4R6RVW5</accession>
<organism evidence="5 6">
    <name type="scientific">Labedaea rhizosphaerae</name>
    <dbReference type="NCBI Taxonomy" id="598644"/>
    <lineage>
        <taxon>Bacteria</taxon>
        <taxon>Bacillati</taxon>
        <taxon>Actinomycetota</taxon>
        <taxon>Actinomycetes</taxon>
        <taxon>Pseudonocardiales</taxon>
        <taxon>Pseudonocardiaceae</taxon>
        <taxon>Labedaea</taxon>
    </lineage>
</organism>